<feature type="zinc finger region" description="C3H1-type" evidence="1">
    <location>
        <begin position="151"/>
        <end position="181"/>
    </location>
</feature>
<evidence type="ECO:0000256" key="2">
    <source>
        <dbReference type="SAM" id="MobiDB-lite"/>
    </source>
</evidence>
<keyword evidence="5" id="KW-1185">Reference proteome</keyword>
<dbReference type="PROSITE" id="PS50103">
    <property type="entry name" value="ZF_C3H1"/>
    <property type="match status" value="1"/>
</dbReference>
<evidence type="ECO:0000313" key="5">
    <source>
        <dbReference type="Proteomes" id="UP001286313"/>
    </source>
</evidence>
<reference evidence="4" key="1">
    <citation type="submission" date="2023-10" db="EMBL/GenBank/DDBJ databases">
        <title>Genome assemblies of two species of porcelain crab, Petrolisthes cinctipes and Petrolisthes manimaculis (Anomura: Porcellanidae).</title>
        <authorList>
            <person name="Angst P."/>
        </authorList>
    </citation>
    <scope>NUCLEOTIDE SEQUENCE</scope>
    <source>
        <strain evidence="4">PB745_01</strain>
        <tissue evidence="4">Gill</tissue>
    </source>
</reference>
<dbReference type="Proteomes" id="UP001286313">
    <property type="component" value="Unassembled WGS sequence"/>
</dbReference>
<evidence type="ECO:0000256" key="1">
    <source>
        <dbReference type="PROSITE-ProRule" id="PRU00723"/>
    </source>
</evidence>
<feature type="domain" description="C3H1-type" evidence="3">
    <location>
        <begin position="151"/>
        <end position="181"/>
    </location>
</feature>
<dbReference type="Gene3D" id="2.30.30.1190">
    <property type="match status" value="1"/>
</dbReference>
<proteinExistence type="predicted"/>
<keyword evidence="1" id="KW-0862">Zinc</keyword>
<accession>A0AAE1KQT5</accession>
<feature type="compositionally biased region" description="Polar residues" evidence="2">
    <location>
        <begin position="82"/>
        <end position="105"/>
    </location>
</feature>
<feature type="compositionally biased region" description="Polar residues" evidence="2">
    <location>
        <begin position="131"/>
        <end position="141"/>
    </location>
</feature>
<keyword evidence="1" id="KW-0479">Metal-binding</keyword>
<evidence type="ECO:0000313" key="4">
    <source>
        <dbReference type="EMBL" id="KAK3880403.1"/>
    </source>
</evidence>
<comment type="caution">
    <text evidence="4">The sequence shown here is derived from an EMBL/GenBank/DDBJ whole genome shotgun (WGS) entry which is preliminary data.</text>
</comment>
<sequence length="199" mass="21895">MIALTNSSRKHTCMTCIIQNHANYSELLSDLKDCIREEQEDQESKVEDQEELHNHATDLSPGQGGNTDTHSIDETNRPPSPSQLDPSTGNYSQSVNANEVLTPGSSPEDIDISGLDTGATVPRSAGDINTPKGSHQGSQTVDEAKEPTPRRTSLTVCRFYKKGVCKYGREGKNCPFSHPKVCVKFRNHGYDEKKGYRDG</sequence>
<dbReference type="AlphaFoldDB" id="A0AAE1KQT5"/>
<dbReference type="GO" id="GO:0008270">
    <property type="term" value="F:zinc ion binding"/>
    <property type="evidence" value="ECO:0007669"/>
    <property type="project" value="UniProtKB-KW"/>
</dbReference>
<dbReference type="InterPro" id="IPR000571">
    <property type="entry name" value="Znf_CCCH"/>
</dbReference>
<keyword evidence="1" id="KW-0863">Zinc-finger</keyword>
<protein>
    <recommendedName>
        <fullName evidence="3">C3H1-type domain-containing protein</fullName>
    </recommendedName>
</protein>
<feature type="compositionally biased region" description="Basic and acidic residues" evidence="2">
    <location>
        <begin position="37"/>
        <end position="56"/>
    </location>
</feature>
<name>A0AAE1KQT5_PETCI</name>
<feature type="region of interest" description="Disordered" evidence="2">
    <location>
        <begin position="37"/>
        <end position="151"/>
    </location>
</feature>
<dbReference type="EMBL" id="JAWQEG010001325">
    <property type="protein sequence ID" value="KAK3880403.1"/>
    <property type="molecule type" value="Genomic_DNA"/>
</dbReference>
<gene>
    <name evidence="4" type="ORF">Pcinc_015086</name>
</gene>
<evidence type="ECO:0000259" key="3">
    <source>
        <dbReference type="PROSITE" id="PS50103"/>
    </source>
</evidence>
<organism evidence="4 5">
    <name type="scientific">Petrolisthes cinctipes</name>
    <name type="common">Flat porcelain crab</name>
    <dbReference type="NCBI Taxonomy" id="88211"/>
    <lineage>
        <taxon>Eukaryota</taxon>
        <taxon>Metazoa</taxon>
        <taxon>Ecdysozoa</taxon>
        <taxon>Arthropoda</taxon>
        <taxon>Crustacea</taxon>
        <taxon>Multicrustacea</taxon>
        <taxon>Malacostraca</taxon>
        <taxon>Eumalacostraca</taxon>
        <taxon>Eucarida</taxon>
        <taxon>Decapoda</taxon>
        <taxon>Pleocyemata</taxon>
        <taxon>Anomura</taxon>
        <taxon>Galatheoidea</taxon>
        <taxon>Porcellanidae</taxon>
        <taxon>Petrolisthes</taxon>
    </lineage>
</organism>